<dbReference type="GO" id="GO:0000271">
    <property type="term" value="P:polysaccharide biosynthetic process"/>
    <property type="evidence" value="ECO:0007669"/>
    <property type="project" value="TreeGrafter"/>
</dbReference>
<accession>H6NMM9</accession>
<dbReference type="EMBL" id="CP003235">
    <property type="protein sequence ID" value="AFC30366.1"/>
    <property type="molecule type" value="Genomic_DNA"/>
</dbReference>
<dbReference type="PANTHER" id="PTHR30244:SF34">
    <property type="entry name" value="DTDP-4-AMINO-4,6-DIDEOXYGALACTOSE TRANSAMINASE"/>
    <property type="match status" value="1"/>
</dbReference>
<dbReference type="PIRSF" id="PIRSF000390">
    <property type="entry name" value="PLP_StrS"/>
    <property type="match status" value="1"/>
</dbReference>
<gene>
    <name evidence="9" type="ORF">PM3016_3539</name>
</gene>
<protein>
    <submittedName>
        <fullName evidence="9">DegT/DnrJ/EryC1/StrS aminotransferase</fullName>
    </submittedName>
</protein>
<proteinExistence type="inferred from homology"/>
<keyword evidence="4 7" id="KW-0663">Pyridoxal phosphate</keyword>
<dbReference type="AlphaFoldDB" id="H6NMM9"/>
<evidence type="ECO:0000256" key="5">
    <source>
        <dbReference type="ARBA" id="ARBA00037999"/>
    </source>
</evidence>
<dbReference type="InterPro" id="IPR000653">
    <property type="entry name" value="DegT/StrS_aminotransferase"/>
</dbReference>
<dbReference type="FunFam" id="3.40.640.10:FF:000090">
    <property type="entry name" value="Pyridoxal phosphate-dependent aminotransferase"/>
    <property type="match status" value="1"/>
</dbReference>
<dbReference type="SUPFAM" id="SSF53383">
    <property type="entry name" value="PLP-dependent transferases"/>
    <property type="match status" value="1"/>
</dbReference>
<evidence type="ECO:0000313" key="10">
    <source>
        <dbReference type="Proteomes" id="UP000007523"/>
    </source>
</evidence>
<evidence type="ECO:0000256" key="3">
    <source>
        <dbReference type="ARBA" id="ARBA00022679"/>
    </source>
</evidence>
<dbReference type="InterPro" id="IPR015422">
    <property type="entry name" value="PyrdxlP-dep_Trfase_small"/>
</dbReference>
<dbReference type="HOGENOM" id="CLU_033332_7_2_9"/>
<evidence type="ECO:0000256" key="8">
    <source>
        <dbReference type="RuleBase" id="RU004508"/>
    </source>
</evidence>
<organism evidence="9 10">
    <name type="scientific">Paenibacillus mucilaginosus 3016</name>
    <dbReference type="NCBI Taxonomy" id="1116391"/>
    <lineage>
        <taxon>Bacteria</taxon>
        <taxon>Bacillati</taxon>
        <taxon>Bacillota</taxon>
        <taxon>Bacilli</taxon>
        <taxon>Bacillales</taxon>
        <taxon>Paenibacillaceae</taxon>
        <taxon>Paenibacillus</taxon>
    </lineage>
</organism>
<dbReference type="InterPro" id="IPR015421">
    <property type="entry name" value="PyrdxlP-dep_Trfase_major"/>
</dbReference>
<dbReference type="PANTHER" id="PTHR30244">
    <property type="entry name" value="TRANSAMINASE"/>
    <property type="match status" value="1"/>
</dbReference>
<dbReference type="Gene3D" id="3.40.640.10">
    <property type="entry name" value="Type I PLP-dependent aspartate aminotransferase-like (Major domain)"/>
    <property type="match status" value="1"/>
</dbReference>
<comment type="similarity">
    <text evidence="5 8">Belongs to the DegT/DnrJ/EryC1 family.</text>
</comment>
<dbReference type="KEGG" id="pmq:PM3016_3539"/>
<dbReference type="InterPro" id="IPR015424">
    <property type="entry name" value="PyrdxlP-dep_Trfase"/>
</dbReference>
<evidence type="ECO:0000256" key="7">
    <source>
        <dbReference type="PIRSR" id="PIRSR000390-2"/>
    </source>
</evidence>
<dbReference type="GO" id="GO:0008483">
    <property type="term" value="F:transaminase activity"/>
    <property type="evidence" value="ECO:0007669"/>
    <property type="project" value="UniProtKB-KW"/>
</dbReference>
<sequence length="373" mass="41276">MVAGDFYPIALPVLNGNEKKYVMDCVDTTWISSNGAYIEKFEHLFAAFCQTKHAIAVSNGTTALHLTLLAHGVGPGDEVIVPTFTFVATANAVAYCGATPVFVDSEPETWNIDPRAIEAKITPRTKGIIPVHLYGHPADMDPILDIAQKHGLFVIEDAAEALGAKYKGRMVGSIAHSATFSLFGNKIITTGEGGVVTTDDDQFAARIRQLKGQGIDPRRKYWFPVIGYNYRMTNIQAAIGCGQMENIAWHIERRLSAASEYVKHLEGVDSLLLPTEKEWAKNVFWMFSVVLKDGTEKQRDEVMSRMRERGIETRPFFYPMHILPPFKHLQQPDEFPVANRIAATGLNVPSHGALQTGDIAYICEQLKEILAGL</sequence>
<evidence type="ECO:0000256" key="2">
    <source>
        <dbReference type="ARBA" id="ARBA00022576"/>
    </source>
</evidence>
<feature type="modified residue" description="N6-(pyridoxal phosphate)lysine" evidence="7">
    <location>
        <position position="186"/>
    </location>
</feature>
<keyword evidence="3 9" id="KW-0808">Transferase</keyword>
<evidence type="ECO:0000256" key="6">
    <source>
        <dbReference type="PIRSR" id="PIRSR000390-1"/>
    </source>
</evidence>
<dbReference type="Proteomes" id="UP000007523">
    <property type="component" value="Chromosome"/>
</dbReference>
<name>H6NMM9_9BACL</name>
<dbReference type="Gene3D" id="3.90.1150.10">
    <property type="entry name" value="Aspartate Aminotransferase, domain 1"/>
    <property type="match status" value="1"/>
</dbReference>
<comment type="cofactor">
    <cofactor evidence="1">
        <name>pyridoxal 5'-phosphate</name>
        <dbReference type="ChEBI" id="CHEBI:597326"/>
    </cofactor>
</comment>
<feature type="active site" description="Proton acceptor" evidence="6">
    <location>
        <position position="186"/>
    </location>
</feature>
<reference evidence="9 10" key="1">
    <citation type="journal article" date="2012" name="J. Bacteriol.">
        <title>Complete Genome Sequence of Paenibacillus mucilaginosus 3016, a Bacterium Functional as Microbial Fertilizer.</title>
        <authorList>
            <person name="Ma M."/>
            <person name="Wang Z."/>
            <person name="Li L."/>
            <person name="Jiang X."/>
            <person name="Guan D."/>
            <person name="Cao F."/>
            <person name="Chen H."/>
            <person name="Wang X."/>
            <person name="Shen D."/>
            <person name="Du B."/>
            <person name="Li J."/>
        </authorList>
    </citation>
    <scope>NUCLEOTIDE SEQUENCE [LARGE SCALE GENOMIC DNA]</scope>
    <source>
        <strain evidence="9 10">3016</strain>
    </source>
</reference>
<dbReference type="GO" id="GO:0030170">
    <property type="term" value="F:pyridoxal phosphate binding"/>
    <property type="evidence" value="ECO:0007669"/>
    <property type="project" value="TreeGrafter"/>
</dbReference>
<evidence type="ECO:0000256" key="1">
    <source>
        <dbReference type="ARBA" id="ARBA00001933"/>
    </source>
</evidence>
<keyword evidence="10" id="KW-1185">Reference proteome</keyword>
<dbReference type="Pfam" id="PF01041">
    <property type="entry name" value="DegT_DnrJ_EryC1"/>
    <property type="match status" value="1"/>
</dbReference>
<keyword evidence="2 9" id="KW-0032">Aminotransferase</keyword>
<dbReference type="STRING" id="1116391.PM3016_3539"/>
<evidence type="ECO:0000313" key="9">
    <source>
        <dbReference type="EMBL" id="AFC30366.1"/>
    </source>
</evidence>
<dbReference type="CDD" id="cd00616">
    <property type="entry name" value="AHBA_syn"/>
    <property type="match status" value="1"/>
</dbReference>
<evidence type="ECO:0000256" key="4">
    <source>
        <dbReference type="ARBA" id="ARBA00022898"/>
    </source>
</evidence>